<evidence type="ECO:0000256" key="1">
    <source>
        <dbReference type="SAM" id="Phobius"/>
    </source>
</evidence>
<organism evidence="2 3">
    <name type="scientific">Chitinophaga chungangae</name>
    <dbReference type="NCBI Taxonomy" id="2821488"/>
    <lineage>
        <taxon>Bacteria</taxon>
        <taxon>Pseudomonadati</taxon>
        <taxon>Bacteroidota</taxon>
        <taxon>Chitinophagia</taxon>
        <taxon>Chitinophagales</taxon>
        <taxon>Chitinophagaceae</taxon>
        <taxon>Chitinophaga</taxon>
    </lineage>
</organism>
<dbReference type="PANTHER" id="PTHR37305:SF1">
    <property type="entry name" value="MEMBRANE PROTEIN"/>
    <property type="match status" value="1"/>
</dbReference>
<feature type="transmembrane region" description="Helical" evidence="1">
    <location>
        <begin position="64"/>
        <end position="82"/>
    </location>
</feature>
<evidence type="ECO:0000313" key="2">
    <source>
        <dbReference type="EMBL" id="MBO9154641.1"/>
    </source>
</evidence>
<feature type="transmembrane region" description="Helical" evidence="1">
    <location>
        <begin position="18"/>
        <end position="36"/>
    </location>
</feature>
<protein>
    <submittedName>
        <fullName evidence="2">ABC transporter permease</fullName>
    </submittedName>
</protein>
<dbReference type="EMBL" id="JAGHKP010000004">
    <property type="protein sequence ID" value="MBO9154641.1"/>
    <property type="molecule type" value="Genomic_DNA"/>
</dbReference>
<keyword evidence="1" id="KW-1133">Transmembrane helix</keyword>
<name>A0ABS3YIX3_9BACT</name>
<dbReference type="PANTHER" id="PTHR37305">
    <property type="entry name" value="INTEGRAL MEMBRANE PROTEIN-RELATED"/>
    <property type="match status" value="1"/>
</dbReference>
<proteinExistence type="predicted"/>
<feature type="transmembrane region" description="Helical" evidence="1">
    <location>
        <begin position="144"/>
        <end position="165"/>
    </location>
</feature>
<sequence length="260" mass="29697">MIQLLKIEWLKVKAYRTFWILSGLFLITVPLLTWAFESILNSSNEMVARFLNAFTFPRVWDTTAWFGSLATPVMGIMLMIFLTNENNFRTIRQNIIDGWSRNQYVNAKFGVLITASLFITLVISVTAIVFGLKNGGGDVTDGSIFIWYTFTQSLTYLSMAFFLGVYMKRAGIAIGIYIMYVYVGEFAIAGLLDFKVKYHLGGFLPLECTDRLVPGVFDRLRDLINKGGSGPSKTQYTLIAWFYIAVFTYFSWYKMKKSDL</sequence>
<feature type="transmembrane region" description="Helical" evidence="1">
    <location>
        <begin position="172"/>
        <end position="192"/>
    </location>
</feature>
<keyword evidence="1" id="KW-0812">Transmembrane</keyword>
<dbReference type="Proteomes" id="UP000679126">
    <property type="component" value="Unassembled WGS sequence"/>
</dbReference>
<dbReference type="Pfam" id="PF12730">
    <property type="entry name" value="ABC2_membrane_4"/>
    <property type="match status" value="1"/>
</dbReference>
<feature type="transmembrane region" description="Helical" evidence="1">
    <location>
        <begin position="235"/>
        <end position="253"/>
    </location>
</feature>
<keyword evidence="3" id="KW-1185">Reference proteome</keyword>
<feature type="transmembrane region" description="Helical" evidence="1">
    <location>
        <begin position="109"/>
        <end position="132"/>
    </location>
</feature>
<reference evidence="3" key="1">
    <citation type="submission" date="2021-03" db="EMBL/GenBank/DDBJ databases">
        <title>Assistant Professor.</title>
        <authorList>
            <person name="Huq M.A."/>
        </authorList>
    </citation>
    <scope>NUCLEOTIDE SEQUENCE [LARGE SCALE GENOMIC DNA]</scope>
    <source>
        <strain evidence="3">MAH-28</strain>
    </source>
</reference>
<gene>
    <name evidence="2" type="ORF">J7I43_20615</name>
</gene>
<dbReference type="RefSeq" id="WP_209147756.1">
    <property type="nucleotide sequence ID" value="NZ_JAGHKP010000004.1"/>
</dbReference>
<comment type="caution">
    <text evidence="2">The sequence shown here is derived from an EMBL/GenBank/DDBJ whole genome shotgun (WGS) entry which is preliminary data.</text>
</comment>
<accession>A0ABS3YIX3</accession>
<evidence type="ECO:0000313" key="3">
    <source>
        <dbReference type="Proteomes" id="UP000679126"/>
    </source>
</evidence>
<keyword evidence="1" id="KW-0472">Membrane</keyword>